<keyword evidence="4" id="KW-0717">Septation</keyword>
<dbReference type="SUPFAM" id="SSF52490">
    <property type="entry name" value="Tubulin nucleotide-binding domain-like"/>
    <property type="match status" value="1"/>
</dbReference>
<comment type="function">
    <text evidence="4">Essential cell division protein that forms a contractile ring structure (Z ring) at the future cell division site. The regulation of the ring assembly controls the timing and the location of cell division. One of the functions of the FtsZ ring is to recruit other cell division proteins to the septum to produce a new cell wall between the dividing cells. Binds GTP and shows GTPase activity.</text>
</comment>
<organism evidence="8">
    <name type="scientific">uncultured bacterium</name>
    <name type="common">gcode 4</name>
    <dbReference type="NCBI Taxonomy" id="1234023"/>
    <lineage>
        <taxon>Bacteria</taxon>
        <taxon>environmental samples</taxon>
    </lineage>
</organism>
<dbReference type="GO" id="GO:0005737">
    <property type="term" value="C:cytoplasm"/>
    <property type="evidence" value="ECO:0007669"/>
    <property type="project" value="UniProtKB-SubCell"/>
</dbReference>
<dbReference type="PANTHER" id="PTHR30314">
    <property type="entry name" value="CELL DIVISION PROTEIN FTSZ-RELATED"/>
    <property type="match status" value="1"/>
</dbReference>
<evidence type="ECO:0000256" key="4">
    <source>
        <dbReference type="HAMAP-Rule" id="MF_00909"/>
    </source>
</evidence>
<evidence type="ECO:0000256" key="5">
    <source>
        <dbReference type="NCBIfam" id="TIGR00065"/>
    </source>
</evidence>
<gene>
    <name evidence="4" type="primary">ftsZ</name>
    <name evidence="8" type="ORF">ACD_3C00042G0010</name>
</gene>
<comment type="similarity">
    <text evidence="1 4">Belongs to the FtsZ family.</text>
</comment>
<dbReference type="NCBIfam" id="TIGR00065">
    <property type="entry name" value="ftsZ"/>
    <property type="match status" value="1"/>
</dbReference>
<dbReference type="CDD" id="cd02201">
    <property type="entry name" value="FtsZ_type1"/>
    <property type="match status" value="1"/>
</dbReference>
<feature type="binding site" evidence="4">
    <location>
        <position position="167"/>
    </location>
    <ligand>
        <name>GTP</name>
        <dbReference type="ChEBI" id="CHEBI:37565"/>
    </ligand>
</feature>
<feature type="domain" description="Tubulin/FtsZ GTPase" evidence="6">
    <location>
        <begin position="37"/>
        <end position="229"/>
    </location>
</feature>
<dbReference type="SMART" id="SM00864">
    <property type="entry name" value="Tubulin"/>
    <property type="match status" value="1"/>
</dbReference>
<dbReference type="InterPro" id="IPR024757">
    <property type="entry name" value="FtsZ_C"/>
</dbReference>
<keyword evidence="4" id="KW-0132">Cell division</keyword>
<reference evidence="8" key="1">
    <citation type="journal article" date="2012" name="Science">
        <title>Fermentation, hydrogen, and sulfur metabolism in multiple uncultivated bacterial phyla.</title>
        <authorList>
            <person name="Wrighton K.C."/>
            <person name="Thomas B.C."/>
            <person name="Sharon I."/>
            <person name="Miller C.S."/>
            <person name="Castelle C.J."/>
            <person name="VerBerkmoes N.C."/>
            <person name="Wilkins M.J."/>
            <person name="Hettich R.L."/>
            <person name="Lipton M.S."/>
            <person name="Williams K.H."/>
            <person name="Long P.E."/>
            <person name="Banfield J.F."/>
        </authorList>
    </citation>
    <scope>NUCLEOTIDE SEQUENCE [LARGE SCALE GENOMIC DNA]</scope>
</reference>
<evidence type="ECO:0000313" key="8">
    <source>
        <dbReference type="EMBL" id="EKE28595.1"/>
    </source>
</evidence>
<dbReference type="FunFam" id="3.40.50.1440:FF:000001">
    <property type="entry name" value="Cell division protein FtsZ"/>
    <property type="match status" value="1"/>
</dbReference>
<dbReference type="SMART" id="SM00865">
    <property type="entry name" value="Tubulin_C"/>
    <property type="match status" value="1"/>
</dbReference>
<proteinExistence type="inferred from homology"/>
<dbReference type="Gene3D" id="3.40.50.1440">
    <property type="entry name" value="Tubulin/FtsZ, GTPase domain"/>
    <property type="match status" value="1"/>
</dbReference>
<sequence length="398" mass="44888">MTLRKTDDKLKSYLRGDFVKSPIEEINVSDYISPVANIKVVWVGWGWQNAVNRMIWAGLDGVEFIAINTDAQALFQSKAQIRINIWRATTRGLWAWANPEMGKKAAEESSEEIKQALAGADMVFITCGMWGWTGTWASPVIAEIAKWLGALVVWVVTKPFAFEWQRRAFQWLDGFEKLKDKVDTLITIPNDKILSIIDKKTPLLDAFNIVDEVLNQWVQWISDLITHPGLINVDFADVKSIMENAWSALMGIGYGSWENRAVEAARSAIDSPLLELSIAGARGLLFNITWGSDLSMFEVDEAARIITEACDQEANIIFGATINENYTWEIKITVVATWFNEESNKKFYDTPKATSNTWFGKRVLGPQTTFAPRPTQQNTFDDGSSDLDVPAFLRNKMK</sequence>
<dbReference type="GO" id="GO:0000917">
    <property type="term" value="P:division septum assembly"/>
    <property type="evidence" value="ECO:0007669"/>
    <property type="project" value="UniProtKB-KW"/>
</dbReference>
<dbReference type="InterPro" id="IPR008280">
    <property type="entry name" value="Tub_FtsZ_C"/>
</dbReference>
<dbReference type="InterPro" id="IPR018316">
    <property type="entry name" value="Tubulin/FtsZ_2-layer-sand-dom"/>
</dbReference>
<comment type="subunit">
    <text evidence="4">Homodimer. Polymerizes to form a dynamic ring structure in a strictly GTP-dependent manner. Interacts directly with several other division proteins.</text>
</comment>
<dbReference type="Pfam" id="PF12327">
    <property type="entry name" value="FtsZ_C"/>
    <property type="match status" value="1"/>
</dbReference>
<evidence type="ECO:0000259" key="7">
    <source>
        <dbReference type="SMART" id="SM00865"/>
    </source>
</evidence>
<dbReference type="GO" id="GO:0051258">
    <property type="term" value="P:protein polymerization"/>
    <property type="evidence" value="ECO:0007669"/>
    <property type="project" value="UniProtKB-UniRule"/>
</dbReference>
<keyword evidence="4" id="KW-0963">Cytoplasm</keyword>
<protein>
    <recommendedName>
        <fullName evidence="4 5">Cell division protein FtsZ</fullName>
    </recommendedName>
</protein>
<name>K2GYT7_9BACT</name>
<dbReference type="GO" id="GO:0003924">
    <property type="term" value="F:GTPase activity"/>
    <property type="evidence" value="ECO:0007669"/>
    <property type="project" value="UniProtKB-UniRule"/>
</dbReference>
<keyword evidence="4" id="KW-0131">Cell cycle</keyword>
<dbReference type="InterPro" id="IPR003008">
    <property type="entry name" value="Tubulin_FtsZ_GTPase"/>
</dbReference>
<comment type="caution">
    <text evidence="4">Lacks conserved residue(s) required for the propagation of feature annotation.</text>
</comment>
<evidence type="ECO:0000256" key="2">
    <source>
        <dbReference type="ARBA" id="ARBA00022741"/>
    </source>
</evidence>
<dbReference type="HAMAP" id="MF_00909">
    <property type="entry name" value="FtsZ"/>
    <property type="match status" value="1"/>
</dbReference>
<dbReference type="InterPro" id="IPR036525">
    <property type="entry name" value="Tubulin/FtsZ_GTPase_sf"/>
</dbReference>
<accession>K2GYT7</accession>
<dbReference type="PANTHER" id="PTHR30314:SF3">
    <property type="entry name" value="MITOCHONDRIAL DIVISION PROTEIN FSZA"/>
    <property type="match status" value="1"/>
</dbReference>
<dbReference type="GO" id="GO:0005525">
    <property type="term" value="F:GTP binding"/>
    <property type="evidence" value="ECO:0007669"/>
    <property type="project" value="UniProtKB-UniRule"/>
</dbReference>
<dbReference type="AlphaFoldDB" id="K2GYT7"/>
<feature type="domain" description="Tubulin/FtsZ 2-layer sandwich" evidence="7">
    <location>
        <begin position="231"/>
        <end position="348"/>
    </location>
</feature>
<dbReference type="GO" id="GO:0043093">
    <property type="term" value="P:FtsZ-dependent cytokinesis"/>
    <property type="evidence" value="ECO:0007669"/>
    <property type="project" value="UniProtKB-UniRule"/>
</dbReference>
<dbReference type="InterPro" id="IPR000158">
    <property type="entry name" value="Cell_div_FtsZ"/>
</dbReference>
<dbReference type="EMBL" id="AMFJ01000316">
    <property type="protein sequence ID" value="EKE28595.1"/>
    <property type="molecule type" value="Genomic_DNA"/>
</dbReference>
<dbReference type="PRINTS" id="PR00423">
    <property type="entry name" value="CELLDVISFTSZ"/>
</dbReference>
<comment type="subcellular location">
    <subcellularLocation>
        <location evidence="4">Cytoplasm</location>
    </subcellularLocation>
    <text evidence="4">Assembles at midcell at the inner surface of the cytoplasmic membrane.</text>
</comment>
<dbReference type="Gene3D" id="3.30.1330.20">
    <property type="entry name" value="Tubulin/FtsZ, C-terminal domain"/>
    <property type="match status" value="1"/>
</dbReference>
<evidence type="ECO:0000256" key="3">
    <source>
        <dbReference type="ARBA" id="ARBA00023134"/>
    </source>
</evidence>
<keyword evidence="3 4" id="KW-0342">GTP-binding</keyword>
<dbReference type="Pfam" id="PF00091">
    <property type="entry name" value="Tubulin"/>
    <property type="match status" value="1"/>
</dbReference>
<dbReference type="InterPro" id="IPR045061">
    <property type="entry name" value="FtsZ/CetZ"/>
</dbReference>
<dbReference type="InterPro" id="IPR037103">
    <property type="entry name" value="Tubulin/FtsZ-like_C"/>
</dbReference>
<evidence type="ECO:0000259" key="6">
    <source>
        <dbReference type="SMART" id="SM00864"/>
    </source>
</evidence>
<keyword evidence="2 4" id="KW-0547">Nucleotide-binding</keyword>
<feature type="binding site" evidence="4">
    <location>
        <position position="211"/>
    </location>
    <ligand>
        <name>GTP</name>
        <dbReference type="ChEBI" id="CHEBI:37565"/>
    </ligand>
</feature>
<feature type="binding site" evidence="4">
    <location>
        <position position="163"/>
    </location>
    <ligand>
        <name>GTP</name>
        <dbReference type="ChEBI" id="CHEBI:37565"/>
    </ligand>
</feature>
<dbReference type="GO" id="GO:0032153">
    <property type="term" value="C:cell division site"/>
    <property type="evidence" value="ECO:0007669"/>
    <property type="project" value="UniProtKB-UniRule"/>
</dbReference>
<evidence type="ECO:0000256" key="1">
    <source>
        <dbReference type="ARBA" id="ARBA00009690"/>
    </source>
</evidence>
<dbReference type="SUPFAM" id="SSF55307">
    <property type="entry name" value="Tubulin C-terminal domain-like"/>
    <property type="match status" value="1"/>
</dbReference>
<comment type="caution">
    <text evidence="8">The sequence shown here is derived from an EMBL/GenBank/DDBJ whole genome shotgun (WGS) entry which is preliminary data.</text>
</comment>